<sequence>MADDRVTPHTDAPQWRGLLVTGGWCAFAVVAMIVVEVGRYLLWPPPTSTAGFYALLLDHPVLGLVSLDLLFIVSNTLTFLVYVALGLALWRVSRSAVVVALAFAVVGTAAFMSSTRPVEMLTLATTYADADEAERTALLATGDGMLATWQGTGYVVYYYLGFATLLILSVLMLRSAVFSRATGAWGLASAVLMVVPATFGQVGLVLAVVSLAPWSVFAVLVGRRLLHLSRPAETTHRAVRPGRAHS</sequence>
<evidence type="ECO:0000256" key="1">
    <source>
        <dbReference type="SAM" id="Phobius"/>
    </source>
</evidence>
<keyword evidence="1" id="KW-1133">Transmembrane helix</keyword>
<keyword evidence="1" id="KW-0472">Membrane</keyword>
<dbReference type="PATRIC" id="fig|1300347.3.peg.2102"/>
<feature type="transmembrane region" description="Helical" evidence="1">
    <location>
        <begin position="96"/>
        <end position="113"/>
    </location>
</feature>
<accession>A0A1A9GLJ2</accession>
<evidence type="ECO:0008006" key="4">
    <source>
        <dbReference type="Google" id="ProtNLM"/>
    </source>
</evidence>
<dbReference type="AlphaFoldDB" id="A0A1A9GLJ2"/>
<evidence type="ECO:0000313" key="2">
    <source>
        <dbReference type="EMBL" id="ANH38532.1"/>
    </source>
</evidence>
<dbReference type="OrthoDB" id="3078453at2"/>
<dbReference type="EMBL" id="CP015079">
    <property type="protein sequence ID" value="ANH38532.1"/>
    <property type="molecule type" value="Genomic_DNA"/>
</dbReference>
<feature type="transmembrane region" description="Helical" evidence="1">
    <location>
        <begin position="205"/>
        <end position="222"/>
    </location>
</feature>
<reference evidence="2 3" key="1">
    <citation type="submission" date="2016-03" db="EMBL/GenBank/DDBJ databases">
        <title>Complete genome sequence of a soil Actinobacterium, Nocardioides dokdonensis FR1436.</title>
        <authorList>
            <person name="Kwon S.-K."/>
            <person name="Kim K."/>
            <person name="Kim J.F."/>
        </authorList>
    </citation>
    <scope>NUCLEOTIDE SEQUENCE [LARGE SCALE GENOMIC DNA]</scope>
    <source>
        <strain evidence="2 3">FR1436</strain>
    </source>
</reference>
<keyword evidence="3" id="KW-1185">Reference proteome</keyword>
<dbReference type="RefSeq" id="WP_157520030.1">
    <property type="nucleotide sequence ID" value="NZ_CP015079.1"/>
</dbReference>
<dbReference type="KEGG" id="ndk:I601_2104"/>
<feature type="transmembrane region" description="Helical" evidence="1">
    <location>
        <begin position="62"/>
        <end position="89"/>
    </location>
</feature>
<feature type="transmembrane region" description="Helical" evidence="1">
    <location>
        <begin position="155"/>
        <end position="174"/>
    </location>
</feature>
<gene>
    <name evidence="2" type="ORF">I601_2104</name>
</gene>
<dbReference type="Proteomes" id="UP000077868">
    <property type="component" value="Chromosome"/>
</dbReference>
<evidence type="ECO:0000313" key="3">
    <source>
        <dbReference type="Proteomes" id="UP000077868"/>
    </source>
</evidence>
<keyword evidence="1" id="KW-0812">Transmembrane</keyword>
<protein>
    <recommendedName>
        <fullName evidence="4">DUF4386 domain-containing protein</fullName>
    </recommendedName>
</protein>
<organism evidence="2 3">
    <name type="scientific">Nocardioides dokdonensis FR1436</name>
    <dbReference type="NCBI Taxonomy" id="1300347"/>
    <lineage>
        <taxon>Bacteria</taxon>
        <taxon>Bacillati</taxon>
        <taxon>Actinomycetota</taxon>
        <taxon>Actinomycetes</taxon>
        <taxon>Propionibacteriales</taxon>
        <taxon>Nocardioidaceae</taxon>
        <taxon>Nocardioides</taxon>
    </lineage>
</organism>
<proteinExistence type="predicted"/>
<name>A0A1A9GLJ2_9ACTN</name>
<feature type="transmembrane region" description="Helical" evidence="1">
    <location>
        <begin position="181"/>
        <end position="199"/>
    </location>
</feature>
<feature type="transmembrane region" description="Helical" evidence="1">
    <location>
        <begin position="18"/>
        <end position="42"/>
    </location>
</feature>